<evidence type="ECO:0000259" key="4">
    <source>
        <dbReference type="Pfam" id="PF00112"/>
    </source>
</evidence>
<evidence type="ECO:0000256" key="1">
    <source>
        <dbReference type="ARBA" id="ARBA00022670"/>
    </source>
</evidence>
<dbReference type="EMBL" id="VSSQ01001617">
    <property type="protein sequence ID" value="MPM09822.1"/>
    <property type="molecule type" value="Genomic_DNA"/>
</dbReference>
<dbReference type="InterPro" id="IPR000668">
    <property type="entry name" value="Peptidase_C1A_C"/>
</dbReference>
<dbReference type="AlphaFoldDB" id="A0A644X114"/>
<dbReference type="PROSITE" id="PS00139">
    <property type="entry name" value="THIOL_PROTEASE_CYS"/>
    <property type="match status" value="1"/>
</dbReference>
<dbReference type="Gene3D" id="3.90.70.10">
    <property type="entry name" value="Cysteine proteinases"/>
    <property type="match status" value="1"/>
</dbReference>
<dbReference type="PANTHER" id="PTHR10363">
    <property type="entry name" value="BLEOMYCIN HYDROLASE"/>
    <property type="match status" value="1"/>
</dbReference>
<dbReference type="Pfam" id="PF03051">
    <property type="entry name" value="Peptidase_C1_2"/>
    <property type="match status" value="1"/>
</dbReference>
<dbReference type="EC" id="3.4.22.-" evidence="5"/>
<protein>
    <submittedName>
        <fullName evidence="5">Aminopeptidase E</fullName>
        <ecNumber evidence="5">3.4.22.-</ecNumber>
    </submittedName>
</protein>
<keyword evidence="1" id="KW-0645">Protease</keyword>
<name>A0A644X114_9ZZZZ</name>
<proteinExistence type="predicted"/>
<sequence>MKRLFTIVFLLVFATAVHSQETFKIIKDVPHTSVKNQEHAGTCWSFATTSFIESEMVRNGTGEFDLSELFFVYYAYLMKADNYIRLKGLANFSQGGQAHDVLAVMDKYGALTQEFFSGYAPGDTIYDHTEMEKILGAMAKVWTGKDGAGRHWQSAFRAVMDVYMGAMPNEMTFRKKTYSPMEFRQAFLPKSSDYVELTSFSHHAWYLPFRLEIPDNWMGAQYYNLPVDELMEVMNYALENGYSVCWDGDVSEPEFKHRQNYARLEDESMKLTQAARQEGFDDFSTTDDHLMHMTGLSQDSLGNRYYVIKNSWGDSNSEHGYLHMSRQFVFMKTIAIMVHKNAIPEKIRKKLGI</sequence>
<evidence type="ECO:0000256" key="3">
    <source>
        <dbReference type="ARBA" id="ARBA00022807"/>
    </source>
</evidence>
<dbReference type="GO" id="GO:0005737">
    <property type="term" value="C:cytoplasm"/>
    <property type="evidence" value="ECO:0007669"/>
    <property type="project" value="TreeGrafter"/>
</dbReference>
<dbReference type="PANTHER" id="PTHR10363:SF2">
    <property type="entry name" value="BLEOMYCIN HYDROLASE"/>
    <property type="match status" value="1"/>
</dbReference>
<keyword evidence="2 5" id="KW-0378">Hydrolase</keyword>
<keyword evidence="3" id="KW-0788">Thiol protease</keyword>
<dbReference type="InterPro" id="IPR000169">
    <property type="entry name" value="Pept_cys_AS"/>
</dbReference>
<gene>
    <name evidence="5" type="primary">pepE_4</name>
    <name evidence="5" type="ORF">SDC9_56145</name>
</gene>
<organism evidence="5">
    <name type="scientific">bioreactor metagenome</name>
    <dbReference type="NCBI Taxonomy" id="1076179"/>
    <lineage>
        <taxon>unclassified sequences</taxon>
        <taxon>metagenomes</taxon>
        <taxon>ecological metagenomes</taxon>
    </lineage>
</organism>
<evidence type="ECO:0000256" key="2">
    <source>
        <dbReference type="ARBA" id="ARBA00022801"/>
    </source>
</evidence>
<keyword evidence="5" id="KW-0031">Aminopeptidase</keyword>
<comment type="caution">
    <text evidence="5">The sequence shown here is derived from an EMBL/GenBank/DDBJ whole genome shotgun (WGS) entry which is preliminary data.</text>
</comment>
<accession>A0A644X114</accession>
<dbReference type="GO" id="GO:0006508">
    <property type="term" value="P:proteolysis"/>
    <property type="evidence" value="ECO:0007669"/>
    <property type="project" value="UniProtKB-KW"/>
</dbReference>
<dbReference type="InterPro" id="IPR004134">
    <property type="entry name" value="Peptidase_C1B"/>
</dbReference>
<reference evidence="5" key="1">
    <citation type="submission" date="2019-08" db="EMBL/GenBank/DDBJ databases">
        <authorList>
            <person name="Kucharzyk K."/>
            <person name="Murdoch R.W."/>
            <person name="Higgins S."/>
            <person name="Loffler F."/>
        </authorList>
    </citation>
    <scope>NUCLEOTIDE SEQUENCE</scope>
</reference>
<dbReference type="GO" id="GO:0070005">
    <property type="term" value="F:cysteine-type aminopeptidase activity"/>
    <property type="evidence" value="ECO:0007669"/>
    <property type="project" value="InterPro"/>
</dbReference>
<dbReference type="InterPro" id="IPR038765">
    <property type="entry name" value="Papain-like_cys_pep_sf"/>
</dbReference>
<dbReference type="SUPFAM" id="SSF54001">
    <property type="entry name" value="Cysteine proteinases"/>
    <property type="match status" value="1"/>
</dbReference>
<feature type="domain" description="Peptidase C1A papain C-terminal" evidence="4">
    <location>
        <begin position="32"/>
        <end position="68"/>
    </location>
</feature>
<dbReference type="Pfam" id="PF00112">
    <property type="entry name" value="Peptidase_C1"/>
    <property type="match status" value="1"/>
</dbReference>
<evidence type="ECO:0000313" key="5">
    <source>
        <dbReference type="EMBL" id="MPM09822.1"/>
    </source>
</evidence>